<evidence type="ECO:0000313" key="1">
    <source>
        <dbReference type="EMBL" id="EHL32063.1"/>
    </source>
</evidence>
<proteinExistence type="predicted"/>
<organism evidence="1 2">
    <name type="scientific">Legionella drancourtii LLAP12</name>
    <dbReference type="NCBI Taxonomy" id="658187"/>
    <lineage>
        <taxon>Bacteria</taxon>
        <taxon>Pseudomonadati</taxon>
        <taxon>Pseudomonadota</taxon>
        <taxon>Gammaproteobacteria</taxon>
        <taxon>Legionellales</taxon>
        <taxon>Legionellaceae</taxon>
        <taxon>Legionella</taxon>
    </lineage>
</organism>
<dbReference type="STRING" id="658187.LDG_5843"/>
<gene>
    <name evidence="1" type="ORF">LDG_5843</name>
</gene>
<name>G9EKV2_9GAMM</name>
<evidence type="ECO:0000313" key="2">
    <source>
        <dbReference type="Proteomes" id="UP000002770"/>
    </source>
</evidence>
<dbReference type="InParanoid" id="G9EKV2"/>
<accession>G9EKV2</accession>
<keyword evidence="2" id="KW-1185">Reference proteome</keyword>
<dbReference type="Proteomes" id="UP000002770">
    <property type="component" value="Unassembled WGS sequence"/>
</dbReference>
<dbReference type="EMBL" id="JH413805">
    <property type="protein sequence ID" value="EHL32063.1"/>
    <property type="molecule type" value="Genomic_DNA"/>
</dbReference>
<sequence>MCPTLEHINNMMHEQRPFAEQVILKFSSCYQYYLIKSSHFL</sequence>
<protein>
    <submittedName>
        <fullName evidence="1">Uncharacterized protein</fullName>
    </submittedName>
</protein>
<dbReference type="HOGENOM" id="CLU_3272122_0_0_6"/>
<dbReference type="AlphaFoldDB" id="G9EKV2"/>
<reference evidence="1 2" key="1">
    <citation type="journal article" date="2011" name="BMC Genomics">
        <title>Insight into cross-talk between intra-amoebal pathogens.</title>
        <authorList>
            <person name="Gimenez G."/>
            <person name="Bertelli C."/>
            <person name="Moliner C."/>
            <person name="Robert C."/>
            <person name="Raoult D."/>
            <person name="Fournier P.E."/>
            <person name="Greub G."/>
        </authorList>
    </citation>
    <scope>NUCLEOTIDE SEQUENCE [LARGE SCALE GENOMIC DNA]</scope>
    <source>
        <strain evidence="1 2">LLAP12</strain>
    </source>
</reference>